<protein>
    <submittedName>
        <fullName evidence="1">Toprim domain-containing protein</fullName>
    </submittedName>
</protein>
<evidence type="ECO:0000313" key="2">
    <source>
        <dbReference type="Proteomes" id="UP000237640"/>
    </source>
</evidence>
<dbReference type="EMBL" id="PVYX01000001">
    <property type="protein sequence ID" value="PRX56244.1"/>
    <property type="molecule type" value="Genomic_DNA"/>
</dbReference>
<dbReference type="OrthoDB" id="1032058at2"/>
<reference evidence="1 2" key="1">
    <citation type="submission" date="2018-03" db="EMBL/GenBank/DDBJ databases">
        <title>Genomic Encyclopedia of Archaeal and Bacterial Type Strains, Phase II (KMG-II): from individual species to whole genera.</title>
        <authorList>
            <person name="Goeker M."/>
        </authorList>
    </citation>
    <scope>NUCLEOTIDE SEQUENCE [LARGE SCALE GENOMIC DNA]</scope>
    <source>
        <strain evidence="1 2">DSM 25027</strain>
    </source>
</reference>
<dbReference type="RefSeq" id="WP_106143237.1">
    <property type="nucleotide sequence ID" value="NZ_PVYX01000001.1"/>
</dbReference>
<dbReference type="AlphaFoldDB" id="A0A2T0MFA6"/>
<organism evidence="1 2">
    <name type="scientific">Flagellimonas meridianipacifica</name>
    <dbReference type="NCBI Taxonomy" id="1080225"/>
    <lineage>
        <taxon>Bacteria</taxon>
        <taxon>Pseudomonadati</taxon>
        <taxon>Bacteroidota</taxon>
        <taxon>Flavobacteriia</taxon>
        <taxon>Flavobacteriales</taxon>
        <taxon>Flavobacteriaceae</taxon>
        <taxon>Flagellimonas</taxon>
    </lineage>
</organism>
<accession>A0A2T0MFA6</accession>
<gene>
    <name evidence="1" type="ORF">CLV81_0238</name>
</gene>
<name>A0A2T0MFA6_9FLAO</name>
<evidence type="ECO:0000313" key="1">
    <source>
        <dbReference type="EMBL" id="PRX56244.1"/>
    </source>
</evidence>
<comment type="caution">
    <text evidence="1">The sequence shown here is derived from an EMBL/GenBank/DDBJ whole genome shotgun (WGS) entry which is preliminary data.</text>
</comment>
<sequence>MKSYSEDPGHYKALISKINTEIDFPGYLGAMGYRLIKRSAGSSEFEKDGDRIVLQTKRIPVTYFNRSDSLDKGRFFTFLKRRSDNFYEAVRQGLESIERSYEIVGPTAVKKRPAPTQSLEEKYHIGPLSRWDYLIKERSLDQATFQSEAFKGRIFNAFHVNDNKGRIANIAVPKYGVDGIVKNYTLYNRPYTDRRDGKTKKFRLFLNERYQYLFVSNPDIKAQKIVCFESAFDALAYHELHKRPNCFYISLSGHIDDRKLDQLFQWKALVDPHDNLPLHLGFDSDMEGMRYDLKLLSAWMNRKSKTVFMEVVWKRPVAEIRLNYRSGQHGQMERDSEQLNTLMDQRFQGHPQAMKKALGFKDKVIWEMDLQQILDMGENPLISRAYWKTVMHALSKVYSGNNIQVAKPRMGKDWNDELILVKKNCIRWARKKSKRWVKELEKNQ</sequence>
<keyword evidence="2" id="KW-1185">Reference proteome</keyword>
<proteinExistence type="predicted"/>
<dbReference type="Proteomes" id="UP000237640">
    <property type="component" value="Unassembled WGS sequence"/>
</dbReference>